<evidence type="ECO:0000313" key="2">
    <source>
        <dbReference type="Proteomes" id="UP001385951"/>
    </source>
</evidence>
<comment type="caution">
    <text evidence="1">The sequence shown here is derived from an EMBL/GenBank/DDBJ whole genome shotgun (WGS) entry which is preliminary data.</text>
</comment>
<dbReference type="AlphaFoldDB" id="A0AAW0GTR5"/>
<dbReference type="Proteomes" id="UP001385951">
    <property type="component" value="Unassembled WGS sequence"/>
</dbReference>
<sequence length="209" mass="23611">MAFHPPAEIGLEIASYFTLKERANMLALVDQYWNAIVLQSNYELRTPNDLLDKFLPKSKAILGAKEHKKRSVVGSGPPNVPKSDLQYLVETLYPGYHSRLEARAKWYRMVHFDERTVRRLSHVAAFIEGYKAIRKAPLLPAVTHATVKVKSDLGLKLLLALPAQVHLHLLFGPAVTVAAIGAAVTEFTDVMLSYWDLEDEDEDEDLYRI</sequence>
<gene>
    <name evidence="1" type="ORF">QCA50_001318</name>
</gene>
<name>A0AAW0GTR5_9APHY</name>
<evidence type="ECO:0000313" key="1">
    <source>
        <dbReference type="EMBL" id="KAK7696660.1"/>
    </source>
</evidence>
<organism evidence="1 2">
    <name type="scientific">Cerrena zonata</name>
    <dbReference type="NCBI Taxonomy" id="2478898"/>
    <lineage>
        <taxon>Eukaryota</taxon>
        <taxon>Fungi</taxon>
        <taxon>Dikarya</taxon>
        <taxon>Basidiomycota</taxon>
        <taxon>Agaricomycotina</taxon>
        <taxon>Agaricomycetes</taxon>
        <taxon>Polyporales</taxon>
        <taxon>Cerrenaceae</taxon>
        <taxon>Cerrena</taxon>
    </lineage>
</organism>
<dbReference type="EMBL" id="JASBNA010000001">
    <property type="protein sequence ID" value="KAK7696660.1"/>
    <property type="molecule type" value="Genomic_DNA"/>
</dbReference>
<reference evidence="1 2" key="1">
    <citation type="submission" date="2022-09" db="EMBL/GenBank/DDBJ databases">
        <authorList>
            <person name="Palmer J.M."/>
        </authorList>
    </citation>
    <scope>NUCLEOTIDE SEQUENCE [LARGE SCALE GENOMIC DNA]</scope>
    <source>
        <strain evidence="1 2">DSM 7382</strain>
    </source>
</reference>
<proteinExistence type="predicted"/>
<keyword evidence="2" id="KW-1185">Reference proteome</keyword>
<accession>A0AAW0GTR5</accession>
<protein>
    <submittedName>
        <fullName evidence="1">Uncharacterized protein</fullName>
    </submittedName>
</protein>